<dbReference type="Proteomes" id="UP000663760">
    <property type="component" value="Chromosome 9"/>
</dbReference>
<protein>
    <submittedName>
        <fullName evidence="4">Uncharacterized protein</fullName>
    </submittedName>
</protein>
<keyword evidence="5" id="KW-1185">Reference proteome</keyword>
<keyword evidence="2" id="KW-0732">Signal</keyword>
<feature type="signal peptide" evidence="2">
    <location>
        <begin position="1"/>
        <end position="35"/>
    </location>
</feature>
<name>A0A7I8L0H0_SPIIN</name>
<accession>A0A7I8L0H0</accession>
<dbReference type="EMBL" id="LR743596">
    <property type="protein sequence ID" value="CAA2626697.1"/>
    <property type="molecule type" value="Genomic_DNA"/>
</dbReference>
<evidence type="ECO:0000256" key="2">
    <source>
        <dbReference type="SAM" id="SignalP"/>
    </source>
</evidence>
<organism evidence="4 5">
    <name type="scientific">Spirodela intermedia</name>
    <name type="common">Intermediate duckweed</name>
    <dbReference type="NCBI Taxonomy" id="51605"/>
    <lineage>
        <taxon>Eukaryota</taxon>
        <taxon>Viridiplantae</taxon>
        <taxon>Streptophyta</taxon>
        <taxon>Embryophyta</taxon>
        <taxon>Tracheophyta</taxon>
        <taxon>Spermatophyta</taxon>
        <taxon>Magnoliopsida</taxon>
        <taxon>Liliopsida</taxon>
        <taxon>Araceae</taxon>
        <taxon>Lemnoideae</taxon>
        <taxon>Spirodela</taxon>
    </lineage>
</organism>
<proteinExistence type="predicted"/>
<evidence type="ECO:0000313" key="4">
    <source>
        <dbReference type="EMBL" id="CAA7402755.1"/>
    </source>
</evidence>
<dbReference type="EMBL" id="LR746272">
    <property type="protein sequence ID" value="CAA7402755.1"/>
    <property type="molecule type" value="Genomic_DNA"/>
</dbReference>
<feature type="chain" id="PRO_5045020057" evidence="2">
    <location>
        <begin position="36"/>
        <end position="66"/>
    </location>
</feature>
<evidence type="ECO:0000256" key="1">
    <source>
        <dbReference type="SAM" id="MobiDB-lite"/>
    </source>
</evidence>
<feature type="region of interest" description="Disordered" evidence="1">
    <location>
        <begin position="35"/>
        <end position="66"/>
    </location>
</feature>
<sequence>MSMHVLPTAPSPTVTHLINLVALIPLLFNTQIAEGKDNGDGLGGSSSQRWYDGSRPFPVGQGYVSK</sequence>
<reference evidence="4" key="1">
    <citation type="submission" date="2020-02" db="EMBL/GenBank/DDBJ databases">
        <authorList>
            <person name="Scholz U."/>
            <person name="Mascher M."/>
            <person name="Fiebig A."/>
        </authorList>
    </citation>
    <scope>NUCLEOTIDE SEQUENCE</scope>
</reference>
<evidence type="ECO:0000313" key="3">
    <source>
        <dbReference type="EMBL" id="CAA2626697.1"/>
    </source>
</evidence>
<dbReference type="AlphaFoldDB" id="A0A7I8L0H0"/>
<gene>
    <name evidence="3" type="ORF">SI7747_09012386</name>
    <name evidence="4" type="ORF">SI8410_09013433</name>
</gene>
<evidence type="ECO:0000313" key="5">
    <source>
        <dbReference type="Proteomes" id="UP000663760"/>
    </source>
</evidence>